<protein>
    <submittedName>
        <fullName evidence="2">Uncharacterized protein</fullName>
    </submittedName>
</protein>
<feature type="non-terminal residue" evidence="2">
    <location>
        <position position="1"/>
    </location>
</feature>
<dbReference type="AlphaFoldDB" id="W1YQ07"/>
<reference evidence="2" key="1">
    <citation type="submission" date="2013-12" db="EMBL/GenBank/DDBJ databases">
        <title>A Varibaculum cambriense genome reconstructed from a premature infant gut community with otherwise low bacterial novelty that shifts toward anaerobic metabolism during the third week of life.</title>
        <authorList>
            <person name="Brown C.T."/>
            <person name="Sharon I."/>
            <person name="Thomas B.C."/>
            <person name="Castelle C.J."/>
            <person name="Morowitz M.J."/>
            <person name="Banfield J.F."/>
        </authorList>
    </citation>
    <scope>NUCLEOTIDE SEQUENCE</scope>
</reference>
<comment type="caution">
    <text evidence="2">The sequence shown here is derived from an EMBL/GenBank/DDBJ whole genome shotgun (WGS) entry which is preliminary data.</text>
</comment>
<gene>
    <name evidence="2" type="ORF">Q604_UNBC02180G0001</name>
</gene>
<name>W1YQ07_9ZZZZ</name>
<organism evidence="2">
    <name type="scientific">human gut metagenome</name>
    <dbReference type="NCBI Taxonomy" id="408170"/>
    <lineage>
        <taxon>unclassified sequences</taxon>
        <taxon>metagenomes</taxon>
        <taxon>organismal metagenomes</taxon>
    </lineage>
</organism>
<evidence type="ECO:0000256" key="1">
    <source>
        <dbReference type="SAM" id="MobiDB-lite"/>
    </source>
</evidence>
<feature type="region of interest" description="Disordered" evidence="1">
    <location>
        <begin position="1"/>
        <end position="22"/>
    </location>
</feature>
<evidence type="ECO:0000313" key="2">
    <source>
        <dbReference type="EMBL" id="ETJ43795.1"/>
    </source>
</evidence>
<sequence>SELSDDSLGDTPVPMPNTAVKP</sequence>
<dbReference type="EMBL" id="AZMM01002180">
    <property type="protein sequence ID" value="ETJ43795.1"/>
    <property type="molecule type" value="Genomic_DNA"/>
</dbReference>
<accession>W1YQ07</accession>
<proteinExistence type="predicted"/>